<dbReference type="PANTHER" id="PTHR12469:SF2">
    <property type="entry name" value="SUCCINATE DEHYDROGENASE ASSEMBLY FACTOR 2, MITOCHONDRIAL"/>
    <property type="match status" value="1"/>
</dbReference>
<evidence type="ECO:0000256" key="2">
    <source>
        <dbReference type="ARBA" id="ARBA00019418"/>
    </source>
</evidence>
<keyword evidence="5" id="KW-1185">Reference proteome</keyword>
<proteinExistence type="inferred from homology"/>
<protein>
    <recommendedName>
        <fullName evidence="2">FAD assembly factor SdhE</fullName>
    </recommendedName>
</protein>
<dbReference type="InterPro" id="IPR036714">
    <property type="entry name" value="SDH_sf"/>
</dbReference>
<comment type="similarity">
    <text evidence="1">Belongs to the SdhE FAD assembly factor family.</text>
</comment>
<dbReference type="Pfam" id="PF03937">
    <property type="entry name" value="Sdh5"/>
    <property type="match status" value="1"/>
</dbReference>
<accession>A0ABX2T4M5</accession>
<evidence type="ECO:0000256" key="3">
    <source>
        <dbReference type="ARBA" id="ARBA00023186"/>
    </source>
</evidence>
<sequence length="91" mass="10606">MAEDIEVRRKRLRFRAWHRGTREADLLIGSFADAHTNGFDDGQLDRFEALLELSDPDLYNWMTGRETVPAEHDTDVMRLLQAFRFTPRPGS</sequence>
<comment type="caution">
    <text evidence="4">The sequence shown here is derived from an EMBL/GenBank/DDBJ whole genome shotgun (WGS) entry which is preliminary data.</text>
</comment>
<dbReference type="Gene3D" id="1.10.150.250">
    <property type="entry name" value="Flavinator of succinate dehydrogenase"/>
    <property type="match status" value="1"/>
</dbReference>
<gene>
    <name evidence="4" type="ORF">HND93_05335</name>
</gene>
<evidence type="ECO:0000313" key="5">
    <source>
        <dbReference type="Proteomes" id="UP000584642"/>
    </source>
</evidence>
<evidence type="ECO:0000313" key="4">
    <source>
        <dbReference type="EMBL" id="NYZ19126.1"/>
    </source>
</evidence>
<reference evidence="4 5" key="1">
    <citation type="submission" date="2020-05" db="EMBL/GenBank/DDBJ databases">
        <title>Azospirillum oleiclasticum sp. nov, a nitrogen-fixing and heavy crude oil-emulsifying bacterium isolated from the crude oil of Yumen Oilfield.</title>
        <authorList>
            <person name="Wu D."/>
            <person name="Cai M."/>
            <person name="Zhang X."/>
        </authorList>
    </citation>
    <scope>NUCLEOTIDE SEQUENCE [LARGE SCALE GENOMIC DNA]</scope>
    <source>
        <strain evidence="4 5">ROY-1-1-2</strain>
    </source>
</reference>
<evidence type="ECO:0000256" key="1">
    <source>
        <dbReference type="ARBA" id="ARBA00008571"/>
    </source>
</evidence>
<organism evidence="4 5">
    <name type="scientific">Azospirillum oleiclasticum</name>
    <dbReference type="NCBI Taxonomy" id="2735135"/>
    <lineage>
        <taxon>Bacteria</taxon>
        <taxon>Pseudomonadati</taxon>
        <taxon>Pseudomonadota</taxon>
        <taxon>Alphaproteobacteria</taxon>
        <taxon>Rhodospirillales</taxon>
        <taxon>Azospirillaceae</taxon>
        <taxon>Azospirillum</taxon>
    </lineage>
</organism>
<dbReference type="SUPFAM" id="SSF109910">
    <property type="entry name" value="YgfY-like"/>
    <property type="match status" value="1"/>
</dbReference>
<dbReference type="PANTHER" id="PTHR12469">
    <property type="entry name" value="PROTEIN EMI5 HOMOLOG, MITOCHONDRIAL"/>
    <property type="match status" value="1"/>
</dbReference>
<keyword evidence="3" id="KW-0143">Chaperone</keyword>
<dbReference type="Proteomes" id="UP000584642">
    <property type="component" value="Unassembled WGS sequence"/>
</dbReference>
<dbReference type="InterPro" id="IPR005631">
    <property type="entry name" value="SDH"/>
</dbReference>
<dbReference type="RefSeq" id="WP_180280902.1">
    <property type="nucleotide sequence ID" value="NZ_JABFDB010000002.1"/>
</dbReference>
<name>A0ABX2T4M5_9PROT</name>
<dbReference type="EMBL" id="JABFDB010000002">
    <property type="protein sequence ID" value="NYZ19126.1"/>
    <property type="molecule type" value="Genomic_DNA"/>
</dbReference>